<protein>
    <submittedName>
        <fullName evidence="1">Uncharacterized protein</fullName>
    </submittedName>
</protein>
<evidence type="ECO:0000313" key="2">
    <source>
        <dbReference type="Proteomes" id="UP000830116"/>
    </source>
</evidence>
<sequence>MKTLLVVLIPTILFFTLHKKSNSLKSPVAHAKQPVISAMAKVKKADLAQPKALGKIKGTKFEDASVEQPAPFEILEKRSTHITSDADPSAKLSFNPYKENIDPKDSPLGKIPQTLDQINKLPNLNDFNEAPSLRFLSGTFYSKFVKEGTKHEVRFAAYFKDFDLDIIHDISCGGLRSQNIAISGTIKSKTVTFKMLPAKDQKQVSVLVNIQDKIVLHIWQLDKREKVVWAKIYEAEKNGTLKDFAYVEMRNVRYEKMDYCEFK</sequence>
<accession>A0ABY4C9A7</accession>
<evidence type="ECO:0000313" key="1">
    <source>
        <dbReference type="EMBL" id="UOF01512.1"/>
    </source>
</evidence>
<proteinExistence type="predicted"/>
<dbReference type="Proteomes" id="UP000830116">
    <property type="component" value="Chromosome"/>
</dbReference>
<gene>
    <name evidence="1" type="ORF">MNR06_00910</name>
</gene>
<organism evidence="1 2">
    <name type="scientific">Bdellovibrio reynosensis</name>
    <dbReference type="NCBI Taxonomy" id="2835041"/>
    <lineage>
        <taxon>Bacteria</taxon>
        <taxon>Pseudomonadati</taxon>
        <taxon>Bdellovibrionota</taxon>
        <taxon>Bdellovibrionia</taxon>
        <taxon>Bdellovibrionales</taxon>
        <taxon>Pseudobdellovibrionaceae</taxon>
        <taxon>Bdellovibrio</taxon>
    </lineage>
</organism>
<dbReference type="RefSeq" id="WP_243537952.1">
    <property type="nucleotide sequence ID" value="NZ_CP093442.1"/>
</dbReference>
<dbReference type="EMBL" id="CP093442">
    <property type="protein sequence ID" value="UOF01512.1"/>
    <property type="molecule type" value="Genomic_DNA"/>
</dbReference>
<name>A0ABY4C9A7_9BACT</name>
<keyword evidence="2" id="KW-1185">Reference proteome</keyword>
<reference evidence="1" key="1">
    <citation type="submission" date="2022-03" db="EMBL/GenBank/DDBJ databases">
        <title>Genome Identification and Characterization of new species Bdellovibrio reynosense LBG001 sp. nov. from a Mexico soil sample.</title>
        <authorList>
            <person name="Camilli A."/>
            <person name="Ajao Y."/>
            <person name="Guo X."/>
        </authorList>
    </citation>
    <scope>NUCLEOTIDE SEQUENCE</scope>
    <source>
        <strain evidence="1">LBG001</strain>
    </source>
</reference>